<dbReference type="AlphaFoldDB" id="A0A381IMV8"/>
<dbReference type="OrthoDB" id="9759608at2"/>
<reference evidence="4 5" key="1">
    <citation type="submission" date="2018-06" db="EMBL/GenBank/DDBJ databases">
        <authorList>
            <consortium name="Pathogen Informatics"/>
            <person name="Doyle S."/>
        </authorList>
    </citation>
    <scope>NUCLEOTIDE SEQUENCE [LARGE SCALE GENOMIC DNA]</scope>
    <source>
        <strain evidence="4 5">NCTC10684</strain>
    </source>
</reference>
<feature type="domain" description="Hydantoinase A/oxoprolinase" evidence="1">
    <location>
        <begin position="202"/>
        <end position="494"/>
    </location>
</feature>
<dbReference type="PANTHER" id="PTHR11365">
    <property type="entry name" value="5-OXOPROLINASE RELATED"/>
    <property type="match status" value="1"/>
</dbReference>
<dbReference type="GO" id="GO:0017168">
    <property type="term" value="F:5-oxoprolinase (ATP-hydrolyzing) activity"/>
    <property type="evidence" value="ECO:0007669"/>
    <property type="project" value="TreeGrafter"/>
</dbReference>
<feature type="domain" description="Acetophenone carboxylase-like C-terminal" evidence="3">
    <location>
        <begin position="510"/>
        <end position="668"/>
    </location>
</feature>
<name>A0A381IMV8_AMIAI</name>
<dbReference type="GO" id="GO:0005829">
    <property type="term" value="C:cytosol"/>
    <property type="evidence" value="ECO:0007669"/>
    <property type="project" value="TreeGrafter"/>
</dbReference>
<dbReference type="GO" id="GO:0006749">
    <property type="term" value="P:glutathione metabolic process"/>
    <property type="evidence" value="ECO:0007669"/>
    <property type="project" value="TreeGrafter"/>
</dbReference>
<dbReference type="InterPro" id="IPR045079">
    <property type="entry name" value="Oxoprolinase-like"/>
</dbReference>
<feature type="domain" description="Hydantoinase/oxoprolinase N-terminal" evidence="2">
    <location>
        <begin position="4"/>
        <end position="180"/>
    </location>
</feature>
<accession>A0A381IMV8</accession>
<evidence type="ECO:0000313" key="4">
    <source>
        <dbReference type="EMBL" id="SUY29257.1"/>
    </source>
</evidence>
<dbReference type="Pfam" id="PF05378">
    <property type="entry name" value="Hydant_A_N"/>
    <property type="match status" value="1"/>
</dbReference>
<dbReference type="RefSeq" id="WP_115734489.1">
    <property type="nucleotide sequence ID" value="NZ_BAAAVY010000037.1"/>
</dbReference>
<dbReference type="EC" id="6.4.1.6" evidence="4"/>
<dbReference type="InterPro" id="IPR002821">
    <property type="entry name" value="Hydantoinase_A"/>
</dbReference>
<organism evidence="4 5">
    <name type="scientific">Aminobacter aminovorans</name>
    <name type="common">Chelatobacter heintzii</name>
    <dbReference type="NCBI Taxonomy" id="83263"/>
    <lineage>
        <taxon>Bacteria</taxon>
        <taxon>Pseudomonadati</taxon>
        <taxon>Pseudomonadota</taxon>
        <taxon>Alphaproteobacteria</taxon>
        <taxon>Hyphomicrobiales</taxon>
        <taxon>Phyllobacteriaceae</taxon>
        <taxon>Aminobacter</taxon>
    </lineage>
</organism>
<dbReference type="GO" id="GO:0018710">
    <property type="term" value="F:acetone carboxylase activity"/>
    <property type="evidence" value="ECO:0007669"/>
    <property type="project" value="UniProtKB-EC"/>
</dbReference>
<dbReference type="SUPFAM" id="SSF53067">
    <property type="entry name" value="Actin-like ATPase domain"/>
    <property type="match status" value="1"/>
</dbReference>
<dbReference type="EMBL" id="UFSM01000003">
    <property type="protein sequence ID" value="SUY29257.1"/>
    <property type="molecule type" value="Genomic_DNA"/>
</dbReference>
<dbReference type="Pfam" id="PF19278">
    <property type="entry name" value="Hydant_A_C"/>
    <property type="match status" value="1"/>
</dbReference>
<evidence type="ECO:0000259" key="2">
    <source>
        <dbReference type="Pfam" id="PF05378"/>
    </source>
</evidence>
<protein>
    <submittedName>
        <fullName evidence="4">Acetone carboxylase beta subunit</fullName>
        <ecNumber evidence="4">6.4.1.6</ecNumber>
    </submittedName>
</protein>
<evidence type="ECO:0000259" key="3">
    <source>
        <dbReference type="Pfam" id="PF19278"/>
    </source>
</evidence>
<sequence>MIRLATDVGGTFTDLVGYDEKTGKVFTSKSLTTPQDQSIGVLDVIDRAERASGLDTDKVRFFAHGGTTVINAITERKGVRTALVTTAGFRDVLEIGRGNRPDLYNLQFHSPEPFIPRKLRTEVRERVGADGRVIEPLNEDDVREAARLFLDEGVEAVAVIFLHSYAHPDHEKRCAELLRDLLPDVTVCASYEISRQWREYERTNTVALNAYVQPIIQRYFASLEKALAAKGVYSAYYAMLSNGGVATFSQAVASPLSLVESGPSGGAAGAARIGAILGERDVLYLDVGGTTAKCTLIRDGKPNLDAEYKLEWARTFPGYPVQVPVVDIVEIGSGGGSIAWIDAAGGLRVGPKSAGSAPGPACYGLGGTEPTVTDAKVAIGLLDPAAFAEGAMTLDVELAQQAIAGLAGPLGLSVDDVAQAIIDVAESNMINALKLVTVQRGHDPRDLALVVSGGAGPMLGARLGRELNAKSIIIPPHSGIFSAWGMLAAHPRADIRKTWFSPLVASSLGELAKLFTDMEGEALSYFDRDNTDGVTFSYTVEMRYHGQEHSVSTRFTPSMQLVDFAEAFHSAHETAYSFRLPDARIEVTNLHLQAEIAGNVIDCPLIDNDGRTVAKARKGERKVYFGKDGGWKFCAVYDRNGLPCGERLSGPLLVEEPTTTTLVHAGQVLEVTDRGIMVITEEVR</sequence>
<keyword evidence="4" id="KW-0436">Ligase</keyword>
<dbReference type="Pfam" id="PF01968">
    <property type="entry name" value="Hydantoinase_A"/>
    <property type="match status" value="1"/>
</dbReference>
<dbReference type="PANTHER" id="PTHR11365:SF23">
    <property type="entry name" value="HYPOTHETICAL 5-OXOPROLINASE (EUROFUNG)-RELATED"/>
    <property type="match status" value="1"/>
</dbReference>
<dbReference type="InterPro" id="IPR043129">
    <property type="entry name" value="ATPase_NBD"/>
</dbReference>
<proteinExistence type="predicted"/>
<evidence type="ECO:0000259" key="1">
    <source>
        <dbReference type="Pfam" id="PF01968"/>
    </source>
</evidence>
<evidence type="ECO:0000313" key="5">
    <source>
        <dbReference type="Proteomes" id="UP000254701"/>
    </source>
</evidence>
<dbReference type="InterPro" id="IPR049517">
    <property type="entry name" value="ACX-like_C"/>
</dbReference>
<dbReference type="InterPro" id="IPR008040">
    <property type="entry name" value="Hydant_A_N"/>
</dbReference>
<dbReference type="Proteomes" id="UP000254701">
    <property type="component" value="Unassembled WGS sequence"/>
</dbReference>
<gene>
    <name evidence="4" type="primary">acxA_6</name>
    <name evidence="4" type="ORF">NCTC10684_05489</name>
</gene>